<comment type="caution">
    <text evidence="3">The sequence shown here is derived from an EMBL/GenBank/DDBJ whole genome shotgun (WGS) entry which is preliminary data.</text>
</comment>
<dbReference type="EMBL" id="STGJ01000015">
    <property type="protein sequence ID" value="TIC79793.1"/>
    <property type="molecule type" value="Genomic_DNA"/>
</dbReference>
<feature type="domain" description="Integrase SAM-like N-terminal" evidence="2">
    <location>
        <begin position="15"/>
        <end position="81"/>
    </location>
</feature>
<dbReference type="InterPro" id="IPR004107">
    <property type="entry name" value="Integrase_SAM-like_N"/>
</dbReference>
<sequence length="81" mass="9287">MPESAQSDGTAAPCLLDVLCDALRVRVYSLRIEQQYVNWVLCFLRFHHHRHPREMWAEEVSRLLAHLAVEGQVSASTQNQA</sequence>
<keyword evidence="4" id="KW-1185">Reference proteome</keyword>
<dbReference type="Proteomes" id="UP000308891">
    <property type="component" value="Unassembled WGS sequence"/>
</dbReference>
<name>A0A4V4N7G0_9NEIS</name>
<dbReference type="RefSeq" id="WP_136554707.1">
    <property type="nucleotide sequence ID" value="NZ_STGJ01000015.1"/>
</dbReference>
<organism evidence="3 4">
    <name type="scientific">Crenobacter intestini</name>
    <dbReference type="NCBI Taxonomy" id="2563443"/>
    <lineage>
        <taxon>Bacteria</taxon>
        <taxon>Pseudomonadati</taxon>
        <taxon>Pseudomonadota</taxon>
        <taxon>Betaproteobacteria</taxon>
        <taxon>Neisseriales</taxon>
        <taxon>Neisseriaceae</taxon>
        <taxon>Crenobacter</taxon>
    </lineage>
</organism>
<evidence type="ECO:0000313" key="3">
    <source>
        <dbReference type="EMBL" id="TIC79793.1"/>
    </source>
</evidence>
<evidence type="ECO:0000313" key="4">
    <source>
        <dbReference type="Proteomes" id="UP000308891"/>
    </source>
</evidence>
<evidence type="ECO:0000256" key="1">
    <source>
        <dbReference type="ARBA" id="ARBA00023125"/>
    </source>
</evidence>
<keyword evidence="1" id="KW-0238">DNA-binding</keyword>
<evidence type="ECO:0000259" key="2">
    <source>
        <dbReference type="Pfam" id="PF13495"/>
    </source>
</evidence>
<dbReference type="Gene3D" id="1.10.150.130">
    <property type="match status" value="1"/>
</dbReference>
<dbReference type="GO" id="GO:0003677">
    <property type="term" value="F:DNA binding"/>
    <property type="evidence" value="ECO:0007669"/>
    <property type="project" value="UniProtKB-KW"/>
</dbReference>
<protein>
    <recommendedName>
        <fullName evidence="2">Integrase SAM-like N-terminal domain-containing protein</fullName>
    </recommendedName>
</protein>
<dbReference type="GO" id="GO:0015074">
    <property type="term" value="P:DNA integration"/>
    <property type="evidence" value="ECO:0007669"/>
    <property type="project" value="InterPro"/>
</dbReference>
<dbReference type="AlphaFoldDB" id="A0A4V4N7G0"/>
<proteinExistence type="predicted"/>
<gene>
    <name evidence="3" type="ORF">E5K04_12780</name>
</gene>
<reference evidence="3 4" key="1">
    <citation type="submission" date="2019-04" db="EMBL/GenBank/DDBJ databases">
        <title>Crenobacter sp. nov.</title>
        <authorList>
            <person name="Shi S."/>
        </authorList>
    </citation>
    <scope>NUCLEOTIDE SEQUENCE [LARGE SCALE GENOMIC DNA]</scope>
    <source>
        <strain evidence="3 4">GY 70310</strain>
    </source>
</reference>
<dbReference type="InterPro" id="IPR010998">
    <property type="entry name" value="Integrase_recombinase_N"/>
</dbReference>
<accession>A0A4V4N7G0</accession>
<dbReference type="Pfam" id="PF13495">
    <property type="entry name" value="Phage_int_SAM_4"/>
    <property type="match status" value="1"/>
</dbReference>
<dbReference type="OrthoDB" id="9801717at2"/>